<dbReference type="KEGG" id="aqu:109590087"/>
<name>A0A1X7T3Q2_AMPQE</name>
<dbReference type="AlphaFoldDB" id="A0A1X7T3Q2"/>
<sequence>MKLTYDARRVDISSCLIRLTEILEKYPFFGSKIWVCTEFEMMVGEGKIDLMKTNWEKYLPIIMSTTDESTSPSSPAVLQILDKNFRSGPTYKQQGIFQIYKNSTDIDTVIVDSSFPEPRLVLFEGDSSSTITQGFIVAEKNVIFEIINFSVFEGLVSLLATYYIFHVNYPKSIPASSLLYFIQEHLLEFNDPASKKPARYKAFINTLKKAADQEKEQLIEP</sequence>
<reference evidence="2" key="1">
    <citation type="journal article" date="2010" name="Nature">
        <title>The Amphimedon queenslandica genome and the evolution of animal complexity.</title>
        <authorList>
            <person name="Srivastava M."/>
            <person name="Simakov O."/>
            <person name="Chapman J."/>
            <person name="Fahey B."/>
            <person name="Gauthier M.E."/>
            <person name="Mitros T."/>
            <person name="Richards G.S."/>
            <person name="Conaco C."/>
            <person name="Dacre M."/>
            <person name="Hellsten U."/>
            <person name="Larroux C."/>
            <person name="Putnam N.H."/>
            <person name="Stanke M."/>
            <person name="Adamska M."/>
            <person name="Darling A."/>
            <person name="Degnan S.M."/>
            <person name="Oakley T.H."/>
            <person name="Plachetzki D.C."/>
            <person name="Zhai Y."/>
            <person name="Adamski M."/>
            <person name="Calcino A."/>
            <person name="Cummins S.F."/>
            <person name="Goodstein D.M."/>
            <person name="Harris C."/>
            <person name="Jackson D.J."/>
            <person name="Leys S.P."/>
            <person name="Shu S."/>
            <person name="Woodcroft B.J."/>
            <person name="Vervoort M."/>
            <person name="Kosik K.S."/>
            <person name="Manning G."/>
            <person name="Degnan B.M."/>
            <person name="Rokhsar D.S."/>
        </authorList>
    </citation>
    <scope>NUCLEOTIDE SEQUENCE [LARGE SCALE GENOMIC DNA]</scope>
</reference>
<protein>
    <submittedName>
        <fullName evidence="1">Uncharacterized protein</fullName>
    </submittedName>
</protein>
<reference evidence="1" key="2">
    <citation type="submission" date="2017-05" db="UniProtKB">
        <authorList>
            <consortium name="EnsemblMetazoa"/>
        </authorList>
    </citation>
    <scope>IDENTIFICATION</scope>
</reference>
<accession>A0A1X7T3Q2</accession>
<proteinExistence type="predicted"/>
<gene>
    <name evidence="1" type="primary">109590087</name>
</gene>
<evidence type="ECO:0000313" key="2">
    <source>
        <dbReference type="Proteomes" id="UP000007879"/>
    </source>
</evidence>
<evidence type="ECO:0000313" key="1">
    <source>
        <dbReference type="EnsemblMetazoa" id="Aqu2.1.08873_001"/>
    </source>
</evidence>
<dbReference type="EnsemblMetazoa" id="Aqu2.1.08873_001">
    <property type="protein sequence ID" value="Aqu2.1.08873_001"/>
    <property type="gene ID" value="Aqu2.1.08873"/>
</dbReference>
<dbReference type="Proteomes" id="UP000007879">
    <property type="component" value="Unassembled WGS sequence"/>
</dbReference>
<dbReference type="EnsemblMetazoa" id="XM_020006033.1">
    <property type="protein sequence ID" value="XP_019861592.1"/>
    <property type="gene ID" value="LOC109590087"/>
</dbReference>
<organism evidence="1">
    <name type="scientific">Amphimedon queenslandica</name>
    <name type="common">Sponge</name>
    <dbReference type="NCBI Taxonomy" id="400682"/>
    <lineage>
        <taxon>Eukaryota</taxon>
        <taxon>Metazoa</taxon>
        <taxon>Porifera</taxon>
        <taxon>Demospongiae</taxon>
        <taxon>Heteroscleromorpha</taxon>
        <taxon>Haplosclerida</taxon>
        <taxon>Niphatidae</taxon>
        <taxon>Amphimedon</taxon>
    </lineage>
</organism>
<keyword evidence="2" id="KW-1185">Reference proteome</keyword>
<dbReference type="InParanoid" id="A0A1X7T3Q2"/>